<evidence type="ECO:0000313" key="1">
    <source>
        <dbReference type="EMBL" id="VCW97710.1"/>
    </source>
</evidence>
<evidence type="ECO:0000313" key="2">
    <source>
        <dbReference type="Proteomes" id="UP000269945"/>
    </source>
</evidence>
<comment type="caution">
    <text evidence="1">The sequence shown here is derived from an EMBL/GenBank/DDBJ whole genome shotgun (WGS) entry which is preliminary data.</text>
</comment>
<accession>A0A9X9LW14</accession>
<dbReference type="EMBL" id="CYRY02022796">
    <property type="protein sequence ID" value="VCW97710.1"/>
    <property type="molecule type" value="Genomic_DNA"/>
</dbReference>
<proteinExistence type="predicted"/>
<dbReference type="Proteomes" id="UP000269945">
    <property type="component" value="Unassembled WGS sequence"/>
</dbReference>
<protein>
    <submittedName>
        <fullName evidence="1">Uncharacterized protein</fullName>
    </submittedName>
</protein>
<name>A0A9X9LW14_GULGU</name>
<keyword evidence="2" id="KW-1185">Reference proteome</keyword>
<gene>
    <name evidence="1" type="ORF">BN2614_LOCUS7</name>
</gene>
<organism evidence="1 2">
    <name type="scientific">Gulo gulo</name>
    <name type="common">Wolverine</name>
    <name type="synonym">Gluton</name>
    <dbReference type="NCBI Taxonomy" id="48420"/>
    <lineage>
        <taxon>Eukaryota</taxon>
        <taxon>Metazoa</taxon>
        <taxon>Chordata</taxon>
        <taxon>Craniata</taxon>
        <taxon>Vertebrata</taxon>
        <taxon>Euteleostomi</taxon>
        <taxon>Mammalia</taxon>
        <taxon>Eutheria</taxon>
        <taxon>Laurasiatheria</taxon>
        <taxon>Carnivora</taxon>
        <taxon>Caniformia</taxon>
        <taxon>Musteloidea</taxon>
        <taxon>Mustelidae</taxon>
        <taxon>Guloninae</taxon>
        <taxon>Gulo</taxon>
    </lineage>
</organism>
<sequence>MRFCHIAHGLYTLALGMPYFHRKEEFGGSAVLTYL</sequence>
<reference evidence="1 2" key="1">
    <citation type="submission" date="2018-10" db="EMBL/GenBank/DDBJ databases">
        <authorList>
            <person name="Ekblom R."/>
            <person name="Jareborg N."/>
        </authorList>
    </citation>
    <scope>NUCLEOTIDE SEQUENCE [LARGE SCALE GENOMIC DNA]</scope>
    <source>
        <tissue evidence="1">Muscle</tissue>
    </source>
</reference>
<dbReference type="AlphaFoldDB" id="A0A9X9LW14"/>